<protein>
    <recommendedName>
        <fullName evidence="3">DUF7343 domain-containing protein</fullName>
    </recommendedName>
</protein>
<comment type="caution">
    <text evidence="4">The sequence shown here is derived from an EMBL/GenBank/DDBJ whole genome shotgun (WGS) entry which is preliminary data.</text>
</comment>
<evidence type="ECO:0000256" key="1">
    <source>
        <dbReference type="SAM" id="MobiDB-lite"/>
    </source>
</evidence>
<dbReference type="InterPro" id="IPR036390">
    <property type="entry name" value="WH_DNA-bd_sf"/>
</dbReference>
<keyword evidence="2" id="KW-0812">Transmembrane</keyword>
<feature type="region of interest" description="Disordered" evidence="1">
    <location>
        <begin position="90"/>
        <end position="129"/>
    </location>
</feature>
<dbReference type="SUPFAM" id="SSF46785">
    <property type="entry name" value="Winged helix' DNA-binding domain"/>
    <property type="match status" value="1"/>
</dbReference>
<keyword evidence="2" id="KW-0472">Membrane</keyword>
<evidence type="ECO:0000259" key="3">
    <source>
        <dbReference type="Pfam" id="PF24034"/>
    </source>
</evidence>
<evidence type="ECO:0000313" key="5">
    <source>
        <dbReference type="Proteomes" id="UP000011560"/>
    </source>
</evidence>
<feature type="transmembrane region" description="Helical" evidence="2">
    <location>
        <begin position="63"/>
        <end position="83"/>
    </location>
</feature>
<gene>
    <name evidence="4" type="ORF">C479_09188</name>
</gene>
<dbReference type="Proteomes" id="UP000011560">
    <property type="component" value="Unassembled WGS sequence"/>
</dbReference>
<organism evidence="4 5">
    <name type="scientific">Halovivax asiaticus JCM 14624</name>
    <dbReference type="NCBI Taxonomy" id="1227490"/>
    <lineage>
        <taxon>Archaea</taxon>
        <taxon>Methanobacteriati</taxon>
        <taxon>Methanobacteriota</taxon>
        <taxon>Stenosarchaea group</taxon>
        <taxon>Halobacteria</taxon>
        <taxon>Halobacteriales</taxon>
        <taxon>Natrialbaceae</taxon>
        <taxon>Halovivax</taxon>
    </lineage>
</organism>
<evidence type="ECO:0000313" key="4">
    <source>
        <dbReference type="EMBL" id="ELZ10973.1"/>
    </source>
</evidence>
<dbReference type="AlphaFoldDB" id="M0BKY9"/>
<dbReference type="OrthoDB" id="284722at2157"/>
<keyword evidence="2" id="KW-1133">Transmembrane helix</keyword>
<feature type="domain" description="DUF7343" evidence="3">
    <location>
        <begin position="129"/>
        <end position="189"/>
    </location>
</feature>
<dbReference type="Pfam" id="PF24034">
    <property type="entry name" value="DUF7343"/>
    <property type="match status" value="1"/>
</dbReference>
<proteinExistence type="predicted"/>
<keyword evidence="5" id="KW-1185">Reference proteome</keyword>
<sequence>MIGRSRAISAPLRSVLGGLVVPIATATPVGATHGNAAVLDGVTAATAQNLALGVGAGISSRELVFVLGGAVLALAVVTAGLAYRYEPRIGADRRPSEDGSEPLDRPESNRETERSYDPAPDREQPSRPLTDFERVVRLLEENEGKLPQSEIVARTPWSKSKVSRLLTRMNDNDQVRKVNAGRQNIIVLPGSEPDEPHVLPDGDGI</sequence>
<accession>M0BKY9</accession>
<dbReference type="InterPro" id="IPR055767">
    <property type="entry name" value="DUF7343"/>
</dbReference>
<dbReference type="EMBL" id="AOIQ01000014">
    <property type="protein sequence ID" value="ELZ10973.1"/>
    <property type="molecule type" value="Genomic_DNA"/>
</dbReference>
<name>M0BKY9_9EURY</name>
<dbReference type="RefSeq" id="WP_007701249.1">
    <property type="nucleotide sequence ID" value="NZ_AOIQ01000014.1"/>
</dbReference>
<evidence type="ECO:0000256" key="2">
    <source>
        <dbReference type="SAM" id="Phobius"/>
    </source>
</evidence>
<reference evidence="4 5" key="1">
    <citation type="journal article" date="2014" name="PLoS Genet.">
        <title>Phylogenetically driven sequencing of extremely halophilic archaea reveals strategies for static and dynamic osmo-response.</title>
        <authorList>
            <person name="Becker E.A."/>
            <person name="Seitzer P.M."/>
            <person name="Tritt A."/>
            <person name="Larsen D."/>
            <person name="Krusor M."/>
            <person name="Yao A.I."/>
            <person name="Wu D."/>
            <person name="Madern D."/>
            <person name="Eisen J.A."/>
            <person name="Darling A.E."/>
            <person name="Facciotti M.T."/>
        </authorList>
    </citation>
    <scope>NUCLEOTIDE SEQUENCE [LARGE SCALE GENOMIC DNA]</scope>
    <source>
        <strain evidence="4 5">JCM 14624</strain>
    </source>
</reference>